<dbReference type="InterPro" id="IPR022803">
    <property type="entry name" value="Ribosomal_uL5_dom_sf"/>
</dbReference>
<keyword evidence="3" id="KW-0687">Ribonucleoprotein</keyword>
<evidence type="ECO:0000259" key="4">
    <source>
        <dbReference type="Pfam" id="PF00673"/>
    </source>
</evidence>
<proteinExistence type="inferred from homology"/>
<accession>A0A1E3PRK8</accession>
<dbReference type="STRING" id="857566.A0A1E3PRK8"/>
<organism evidence="5 6">
    <name type="scientific">Nadsonia fulvescens var. elongata DSM 6958</name>
    <dbReference type="NCBI Taxonomy" id="857566"/>
    <lineage>
        <taxon>Eukaryota</taxon>
        <taxon>Fungi</taxon>
        <taxon>Dikarya</taxon>
        <taxon>Ascomycota</taxon>
        <taxon>Saccharomycotina</taxon>
        <taxon>Dipodascomycetes</taxon>
        <taxon>Dipodascales</taxon>
        <taxon>Dipodascales incertae sedis</taxon>
        <taxon>Nadsonia</taxon>
    </lineage>
</organism>
<evidence type="ECO:0000313" key="6">
    <source>
        <dbReference type="Proteomes" id="UP000095009"/>
    </source>
</evidence>
<name>A0A1E3PRK8_9ASCO</name>
<keyword evidence="2 5" id="KW-0689">Ribosomal protein</keyword>
<dbReference type="GO" id="GO:0003735">
    <property type="term" value="F:structural constituent of ribosome"/>
    <property type="evidence" value="ECO:0007669"/>
    <property type="project" value="InterPro"/>
</dbReference>
<sequence>MNGGLIQFARGFHATSASAKAKISVVEPVHHLVKYKKWHLKPSMAPFLIPKNSPESHRYRPATTRQDRILEHYNNTIASDLLLITHKHESTNKLGVKTREWSGESPYHINRPAKPPRGNRLVPTQDIKVRTNKNLPVIEKVTVETYDKTCVHAAENYIPVKVMLQQITSTKPTLIYAKKNIPTWNLRRGMVMGAKVELGGRAMTDFLSTLSLIVLPRIKEFKGIKNTSGDGSGNISLGLTAEDIRHFPEIEANGEVWNKLSGCNIIIHTSAQVDPDARTLISGLNLPFTGKEKIPSRV</sequence>
<keyword evidence="6" id="KW-1185">Reference proteome</keyword>
<dbReference type="Pfam" id="PF00673">
    <property type="entry name" value="Ribosomal_L5_C"/>
    <property type="match status" value="1"/>
</dbReference>
<dbReference type="InterPro" id="IPR031309">
    <property type="entry name" value="Ribosomal_uL5_C"/>
</dbReference>
<dbReference type="InterPro" id="IPR002132">
    <property type="entry name" value="Ribosomal_uL5"/>
</dbReference>
<evidence type="ECO:0000313" key="5">
    <source>
        <dbReference type="EMBL" id="ODQ67582.1"/>
    </source>
</evidence>
<protein>
    <submittedName>
        <fullName evidence="5">Mitochondrial ribosomal protein of the large subunit</fullName>
    </submittedName>
</protein>
<dbReference type="AlphaFoldDB" id="A0A1E3PRK8"/>
<dbReference type="EMBL" id="KV454407">
    <property type="protein sequence ID" value="ODQ67582.1"/>
    <property type="molecule type" value="Genomic_DNA"/>
</dbReference>
<evidence type="ECO:0000256" key="2">
    <source>
        <dbReference type="ARBA" id="ARBA00022980"/>
    </source>
</evidence>
<reference evidence="5 6" key="1">
    <citation type="journal article" date="2016" name="Proc. Natl. Acad. Sci. U.S.A.">
        <title>Comparative genomics of biotechnologically important yeasts.</title>
        <authorList>
            <person name="Riley R."/>
            <person name="Haridas S."/>
            <person name="Wolfe K.H."/>
            <person name="Lopes M.R."/>
            <person name="Hittinger C.T."/>
            <person name="Goeker M."/>
            <person name="Salamov A.A."/>
            <person name="Wisecaver J.H."/>
            <person name="Long T.M."/>
            <person name="Calvey C.H."/>
            <person name="Aerts A.L."/>
            <person name="Barry K.W."/>
            <person name="Choi C."/>
            <person name="Clum A."/>
            <person name="Coughlan A.Y."/>
            <person name="Deshpande S."/>
            <person name="Douglass A.P."/>
            <person name="Hanson S.J."/>
            <person name="Klenk H.-P."/>
            <person name="LaButti K.M."/>
            <person name="Lapidus A."/>
            <person name="Lindquist E.A."/>
            <person name="Lipzen A.M."/>
            <person name="Meier-Kolthoff J.P."/>
            <person name="Ohm R.A."/>
            <person name="Otillar R.P."/>
            <person name="Pangilinan J.L."/>
            <person name="Peng Y."/>
            <person name="Rokas A."/>
            <person name="Rosa C.A."/>
            <person name="Scheuner C."/>
            <person name="Sibirny A.A."/>
            <person name="Slot J.C."/>
            <person name="Stielow J.B."/>
            <person name="Sun H."/>
            <person name="Kurtzman C.P."/>
            <person name="Blackwell M."/>
            <person name="Grigoriev I.V."/>
            <person name="Jeffries T.W."/>
        </authorList>
    </citation>
    <scope>NUCLEOTIDE SEQUENCE [LARGE SCALE GENOMIC DNA]</scope>
    <source>
        <strain evidence="5 6">DSM 6958</strain>
    </source>
</reference>
<dbReference type="Proteomes" id="UP000095009">
    <property type="component" value="Unassembled WGS sequence"/>
</dbReference>
<dbReference type="Gene3D" id="3.30.1440.10">
    <property type="match status" value="1"/>
</dbReference>
<dbReference type="PANTHER" id="PTHR11994">
    <property type="entry name" value="60S RIBOSOMAL PROTEIN L11-RELATED"/>
    <property type="match status" value="1"/>
</dbReference>
<dbReference type="GO" id="GO:0005840">
    <property type="term" value="C:ribosome"/>
    <property type="evidence" value="ECO:0007669"/>
    <property type="project" value="UniProtKB-KW"/>
</dbReference>
<dbReference type="GO" id="GO:0006412">
    <property type="term" value="P:translation"/>
    <property type="evidence" value="ECO:0007669"/>
    <property type="project" value="InterPro"/>
</dbReference>
<evidence type="ECO:0000256" key="3">
    <source>
        <dbReference type="ARBA" id="ARBA00023274"/>
    </source>
</evidence>
<dbReference type="SUPFAM" id="SSF55282">
    <property type="entry name" value="RL5-like"/>
    <property type="match status" value="1"/>
</dbReference>
<evidence type="ECO:0000256" key="1">
    <source>
        <dbReference type="ARBA" id="ARBA00008553"/>
    </source>
</evidence>
<dbReference type="OrthoDB" id="539541at2759"/>
<feature type="domain" description="Large ribosomal subunit protein uL5 C-terminal" evidence="4">
    <location>
        <begin position="192"/>
        <end position="288"/>
    </location>
</feature>
<dbReference type="GO" id="GO:1990904">
    <property type="term" value="C:ribonucleoprotein complex"/>
    <property type="evidence" value="ECO:0007669"/>
    <property type="project" value="UniProtKB-KW"/>
</dbReference>
<gene>
    <name evidence="5" type="ORF">NADFUDRAFT_50006</name>
</gene>
<comment type="similarity">
    <text evidence="1">Belongs to the universal ribosomal protein uL5 family.</text>
</comment>